<evidence type="ECO:0000313" key="4">
    <source>
        <dbReference type="Proteomes" id="UP001215712"/>
    </source>
</evidence>
<dbReference type="PANTHER" id="PTHR10696:SF54">
    <property type="entry name" value="FAMILY OXIDOREDUCTASE, PUTATIVE (AFU_ORTHOLOGUE AFUA_4G13850)-RELATED"/>
    <property type="match status" value="1"/>
</dbReference>
<dbReference type="AlphaFoldDB" id="A0AAD6N062"/>
<evidence type="ECO:0000256" key="1">
    <source>
        <dbReference type="ARBA" id="ARBA00023002"/>
    </source>
</evidence>
<reference evidence="3" key="1">
    <citation type="journal article" date="2023" name="IMA Fungus">
        <title>Comparative genomic study of the Penicillium genus elucidates a diverse pangenome and 15 lateral gene transfer events.</title>
        <authorList>
            <person name="Petersen C."/>
            <person name="Sorensen T."/>
            <person name="Nielsen M.R."/>
            <person name="Sondergaard T.E."/>
            <person name="Sorensen J.L."/>
            <person name="Fitzpatrick D.A."/>
            <person name="Frisvad J.C."/>
            <person name="Nielsen K.L."/>
        </authorList>
    </citation>
    <scope>NUCLEOTIDE SEQUENCE</scope>
    <source>
        <strain evidence="3">IBT 17514</strain>
    </source>
</reference>
<dbReference type="InterPro" id="IPR042098">
    <property type="entry name" value="TauD-like_sf"/>
</dbReference>
<reference evidence="3" key="2">
    <citation type="submission" date="2023-01" db="EMBL/GenBank/DDBJ databases">
        <authorList>
            <person name="Petersen C."/>
        </authorList>
    </citation>
    <scope>NUCLEOTIDE SEQUENCE</scope>
    <source>
        <strain evidence="3">IBT 17514</strain>
    </source>
</reference>
<dbReference type="Gene3D" id="3.60.130.10">
    <property type="entry name" value="Clavaminate synthase-like"/>
    <property type="match status" value="1"/>
</dbReference>
<dbReference type="PANTHER" id="PTHR10696">
    <property type="entry name" value="GAMMA-BUTYROBETAINE HYDROXYLASE-RELATED"/>
    <property type="match status" value="1"/>
</dbReference>
<sequence>MGDWVESIPYIPDRVKYDTQQALAQNSISEAGLPEAFPAQVSSEMVWDASTIHLDGRGFVDDDRCILNLSRENLKEINDALEHFKTLDKPLKSLDPTTFPLPSLHATLRSVSDNLHRGTGFSLVRGIPVEDYSREDNVIMYVGLSSHIASIRGRQDHQYNGKPMDVMIAHITDFSSSVEPSLATLPAYTDGEVIFHTDTGDIVSLFTLEEPIEGGESLIASGWRVYNELAKMRPDLIEVLATDWPIPSSKKAGHIIRRPLIYHQPASDSTSERILIHFSRRSFSGFGAWSHSNKLSIKQAEVLDMLHFLAERFHVAMPLRKGDMQFVNNLSMLHARKSYKDGPHQRRHLLRLWLHDPQNAWEIPDALRSKWDKLYAETASHGWQIFPLEPEMRSAGKASI</sequence>
<dbReference type="GO" id="GO:0016491">
    <property type="term" value="F:oxidoreductase activity"/>
    <property type="evidence" value="ECO:0007669"/>
    <property type="project" value="UniProtKB-KW"/>
</dbReference>
<dbReference type="SUPFAM" id="SSF51197">
    <property type="entry name" value="Clavaminate synthase-like"/>
    <property type="match status" value="1"/>
</dbReference>
<name>A0AAD6N062_9EURO</name>
<dbReference type="EMBL" id="JAQJAN010000002">
    <property type="protein sequence ID" value="KAJ5738630.1"/>
    <property type="molecule type" value="Genomic_DNA"/>
</dbReference>
<evidence type="ECO:0000313" key="3">
    <source>
        <dbReference type="EMBL" id="KAJ5738630.1"/>
    </source>
</evidence>
<comment type="caution">
    <text evidence="3">The sequence shown here is derived from an EMBL/GenBank/DDBJ whole genome shotgun (WGS) entry which is preliminary data.</text>
</comment>
<gene>
    <name evidence="3" type="ORF">N7493_001785</name>
</gene>
<dbReference type="InterPro" id="IPR050411">
    <property type="entry name" value="AlphaKG_dependent_hydroxylases"/>
</dbReference>
<dbReference type="Pfam" id="PF02668">
    <property type="entry name" value="TauD"/>
    <property type="match status" value="1"/>
</dbReference>
<keyword evidence="4" id="KW-1185">Reference proteome</keyword>
<proteinExistence type="predicted"/>
<evidence type="ECO:0000259" key="2">
    <source>
        <dbReference type="Pfam" id="PF02668"/>
    </source>
</evidence>
<dbReference type="InterPro" id="IPR003819">
    <property type="entry name" value="TauD/TfdA-like"/>
</dbReference>
<accession>A0AAD6N062</accession>
<feature type="domain" description="TauD/TfdA-like" evidence="2">
    <location>
        <begin position="90"/>
        <end position="353"/>
    </location>
</feature>
<protein>
    <recommendedName>
        <fullName evidence="2">TauD/TfdA-like domain-containing protein</fullName>
    </recommendedName>
</protein>
<keyword evidence="1" id="KW-0560">Oxidoreductase</keyword>
<dbReference type="Proteomes" id="UP001215712">
    <property type="component" value="Unassembled WGS sequence"/>
</dbReference>
<organism evidence="3 4">
    <name type="scientific">Penicillium malachiteum</name>
    <dbReference type="NCBI Taxonomy" id="1324776"/>
    <lineage>
        <taxon>Eukaryota</taxon>
        <taxon>Fungi</taxon>
        <taxon>Dikarya</taxon>
        <taxon>Ascomycota</taxon>
        <taxon>Pezizomycotina</taxon>
        <taxon>Eurotiomycetes</taxon>
        <taxon>Eurotiomycetidae</taxon>
        <taxon>Eurotiales</taxon>
        <taxon>Aspergillaceae</taxon>
        <taxon>Penicillium</taxon>
    </lineage>
</organism>